<reference evidence="1" key="1">
    <citation type="journal article" date="2014" name="Front. Microbiol.">
        <title>High frequency of phylogenetically diverse reductive dehalogenase-homologous genes in deep subseafloor sedimentary metagenomes.</title>
        <authorList>
            <person name="Kawai M."/>
            <person name="Futagami T."/>
            <person name="Toyoda A."/>
            <person name="Takaki Y."/>
            <person name="Nishi S."/>
            <person name="Hori S."/>
            <person name="Arai W."/>
            <person name="Tsubouchi T."/>
            <person name="Morono Y."/>
            <person name="Uchiyama I."/>
            <person name="Ito T."/>
            <person name="Fujiyama A."/>
            <person name="Inagaki F."/>
            <person name="Takami H."/>
        </authorList>
    </citation>
    <scope>NUCLEOTIDE SEQUENCE</scope>
    <source>
        <strain evidence="1">Expedition CK06-06</strain>
    </source>
</reference>
<comment type="caution">
    <text evidence="1">The sequence shown here is derived from an EMBL/GenBank/DDBJ whole genome shotgun (WGS) entry which is preliminary data.</text>
</comment>
<feature type="non-terminal residue" evidence="1">
    <location>
        <position position="1"/>
    </location>
</feature>
<evidence type="ECO:0000313" key="1">
    <source>
        <dbReference type="EMBL" id="GAF85091.1"/>
    </source>
</evidence>
<accession>X0TCQ0</accession>
<gene>
    <name evidence="1" type="ORF">S01H1_04606</name>
</gene>
<dbReference type="EMBL" id="BARS01002423">
    <property type="protein sequence ID" value="GAF85091.1"/>
    <property type="molecule type" value="Genomic_DNA"/>
</dbReference>
<name>X0TCQ0_9ZZZZ</name>
<organism evidence="1">
    <name type="scientific">marine sediment metagenome</name>
    <dbReference type="NCBI Taxonomy" id="412755"/>
    <lineage>
        <taxon>unclassified sequences</taxon>
        <taxon>metagenomes</taxon>
        <taxon>ecological metagenomes</taxon>
    </lineage>
</organism>
<proteinExistence type="predicted"/>
<feature type="non-terminal residue" evidence="1">
    <location>
        <position position="501"/>
    </location>
</feature>
<sequence>QKQIQMEPKIVASLKKDIAALEKHILDGTIPEDSAIAKLEPTAKVRLLTEKRAKLKKELAKTEPALIHRKKQYIKVLEERLKTGDIFPKPKESQIMTKELVRLDLRTRLLQQNIRARVKKAEPKTIWGRTTGAFNGFRAIMTGGEFSLVLRQGGVTAMAHPIRTAKALPNMFKSFLSLDVSHKVNEEILNRDNAPLYARGGLHLAPIDGSAELKDMEELYMSHWVEKIPGIKNFQRAGLTFLNTIRADSFDVLNKTLPITSSGVQSQVELEAIANYVNIATGRGKLGKMEGAAETLNTIFFAPKYVASRFQLLIGEPLHLVSGVKSVLTGKADTKSSAKVRKLIAMEYARAMLGFTAVLALGAGAGGEIEWNPKSSDFLKMKFGNTRIDPMAGLSQTVVAMFKVFSGTVKTSKGEIVPISEWRGEIPYKGATALSVAGRFAQTKFSPMLSTTADLLVGKDFIGQKLKFIPDEISVEEFLELYPTRLILPLAWRDILEAIQE</sequence>
<dbReference type="AlphaFoldDB" id="X0TCQ0"/>
<protein>
    <submittedName>
        <fullName evidence="1">Uncharacterized protein</fullName>
    </submittedName>
</protein>